<organism evidence="2 3">
    <name type="scientific">Opisthorchis viverrini</name>
    <name type="common">Southeast Asian liver fluke</name>
    <dbReference type="NCBI Taxonomy" id="6198"/>
    <lineage>
        <taxon>Eukaryota</taxon>
        <taxon>Metazoa</taxon>
        <taxon>Spiralia</taxon>
        <taxon>Lophotrochozoa</taxon>
        <taxon>Platyhelminthes</taxon>
        <taxon>Trematoda</taxon>
        <taxon>Digenea</taxon>
        <taxon>Opisthorchiida</taxon>
        <taxon>Opisthorchiata</taxon>
        <taxon>Opisthorchiidae</taxon>
        <taxon>Opisthorchis</taxon>
    </lineage>
</organism>
<sequence>MGIVADRDCQGAPRQKKKHMCRVTHPQGHHRLDMSGNFKSDSLCSQPTWLFCAQEYELSHAVTVTMRRVEVSVAIKTRHKRKPHLSVVRIRTWMLNHRRSDAGRWTLIMIGRLDGRYRSLDGWLGRKAKGHAECTEGARLKGHPIYQLASQQSDKLDRTSSLPVIIRGYPL</sequence>
<protein>
    <submittedName>
        <fullName evidence="2">Uncharacterized protein</fullName>
    </submittedName>
</protein>
<evidence type="ECO:0000313" key="2">
    <source>
        <dbReference type="EMBL" id="KER24772.1"/>
    </source>
</evidence>
<name>A0A074ZGJ1_OPIVI</name>
<proteinExistence type="predicted"/>
<dbReference type="GeneID" id="20321837"/>
<dbReference type="KEGG" id="ovi:T265_07658"/>
<evidence type="ECO:0000256" key="1">
    <source>
        <dbReference type="SAM" id="MobiDB-lite"/>
    </source>
</evidence>
<dbReference type="RefSeq" id="XP_009171495.1">
    <property type="nucleotide sequence ID" value="XM_009173231.1"/>
</dbReference>
<dbReference type="AlphaFoldDB" id="A0A074ZGJ1"/>
<dbReference type="Proteomes" id="UP000054324">
    <property type="component" value="Unassembled WGS sequence"/>
</dbReference>
<keyword evidence="3" id="KW-1185">Reference proteome</keyword>
<dbReference type="EMBL" id="KL596798">
    <property type="protein sequence ID" value="KER24772.1"/>
    <property type="molecule type" value="Genomic_DNA"/>
</dbReference>
<evidence type="ECO:0000313" key="3">
    <source>
        <dbReference type="Proteomes" id="UP000054324"/>
    </source>
</evidence>
<gene>
    <name evidence="2" type="ORF">T265_07658</name>
</gene>
<feature type="region of interest" description="Disordered" evidence="1">
    <location>
        <begin position="1"/>
        <end position="23"/>
    </location>
</feature>
<dbReference type="CTD" id="20321837"/>
<accession>A0A074ZGJ1</accession>
<reference evidence="2 3" key="1">
    <citation type="submission" date="2013-11" db="EMBL/GenBank/DDBJ databases">
        <title>Opisthorchis viverrini - life in the bile duct.</title>
        <authorList>
            <person name="Young N.D."/>
            <person name="Nagarajan N."/>
            <person name="Lin S.J."/>
            <person name="Korhonen P.K."/>
            <person name="Jex A.R."/>
            <person name="Hall R.S."/>
            <person name="Safavi-Hemami H."/>
            <person name="Kaewkong W."/>
            <person name="Bertrand D."/>
            <person name="Gao S."/>
            <person name="Seet Q."/>
            <person name="Wongkham S."/>
            <person name="Teh B.T."/>
            <person name="Wongkham C."/>
            <person name="Intapan P.M."/>
            <person name="Maleewong W."/>
            <person name="Yang X."/>
            <person name="Hu M."/>
            <person name="Wang Z."/>
            <person name="Hofmann A."/>
            <person name="Sternberg P.W."/>
            <person name="Tan P."/>
            <person name="Wang J."/>
            <person name="Gasser R.B."/>
        </authorList>
    </citation>
    <scope>NUCLEOTIDE SEQUENCE [LARGE SCALE GENOMIC DNA]</scope>
</reference>